<dbReference type="Gene3D" id="1.20.1050.10">
    <property type="match status" value="1"/>
</dbReference>
<keyword evidence="2 6" id="KW-0547">Nucleotide-binding</keyword>
<evidence type="ECO:0000259" key="7">
    <source>
        <dbReference type="Pfam" id="PF00749"/>
    </source>
</evidence>
<dbReference type="AlphaFoldDB" id="A0A2K1QIC2"/>
<keyword evidence="4 6" id="KW-0648">Protein biosynthesis</keyword>
<dbReference type="GO" id="GO:0017102">
    <property type="term" value="C:methionyl glutamyl tRNA synthetase complex"/>
    <property type="evidence" value="ECO:0007669"/>
    <property type="project" value="TreeGrafter"/>
</dbReference>
<dbReference type="InParanoid" id="A0A2K1QIC2"/>
<comment type="similarity">
    <text evidence="6">Belongs to the class-I aminoacyl-tRNA synthetase family.</text>
</comment>
<dbReference type="PRINTS" id="PR00987">
    <property type="entry name" value="TRNASYNTHGLU"/>
</dbReference>
<evidence type="ECO:0000313" key="8">
    <source>
        <dbReference type="EMBL" id="PNS14691.1"/>
    </source>
</evidence>
<dbReference type="InterPro" id="IPR000924">
    <property type="entry name" value="Glu/Gln-tRNA-synth"/>
</dbReference>
<evidence type="ECO:0000256" key="5">
    <source>
        <dbReference type="ARBA" id="ARBA00023146"/>
    </source>
</evidence>
<evidence type="ECO:0000256" key="2">
    <source>
        <dbReference type="ARBA" id="ARBA00022741"/>
    </source>
</evidence>
<keyword evidence="9" id="KW-1185">Reference proteome</keyword>
<dbReference type="PROSITE" id="PS00178">
    <property type="entry name" value="AA_TRNA_LIGASE_I"/>
    <property type="match status" value="1"/>
</dbReference>
<dbReference type="OrthoDB" id="10250478at2759"/>
<feature type="domain" description="Glutamyl/glutaminyl-tRNA synthetase class Ib catalytic" evidence="7">
    <location>
        <begin position="202"/>
        <end position="280"/>
    </location>
</feature>
<keyword evidence="5 6" id="KW-0030">Aminoacyl-tRNA synthetase</keyword>
<dbReference type="GO" id="GO:0005829">
    <property type="term" value="C:cytosol"/>
    <property type="evidence" value="ECO:0007669"/>
    <property type="project" value="TreeGrafter"/>
</dbReference>
<accession>A0A2K1QIC2</accession>
<dbReference type="PANTHER" id="PTHR43097">
    <property type="entry name" value="GLUTAMINE-TRNA LIGASE"/>
    <property type="match status" value="1"/>
</dbReference>
<evidence type="ECO:0000313" key="9">
    <source>
        <dbReference type="Proteomes" id="UP000243797"/>
    </source>
</evidence>
<dbReference type="InterPro" id="IPR020058">
    <property type="entry name" value="Glu/Gln-tRNA-synth_Ib_cat-dom"/>
</dbReference>
<dbReference type="SUPFAM" id="SSF47616">
    <property type="entry name" value="GST C-terminal domain-like"/>
    <property type="match status" value="1"/>
</dbReference>
<evidence type="ECO:0000256" key="1">
    <source>
        <dbReference type="ARBA" id="ARBA00022598"/>
    </source>
</evidence>
<sequence>MASLVVASQASTGKILPALLAAAFINHHRCGDRIDIDYAASEQLDERGSVVCFRSSDGRESLDDASLTELAIRGAGSNPALQRDVKEWLERSRSFENTTFKTAQQPLGELDRHLTLRTYISGYRLTLADVYVYAAIRSNRFATAGLSGWTNVPRWFSLLESTQSWISEVRSGLNTSINRAKANQEESASMTALAARMVEGPVVTRFPPEPSGYLHIGHAKAALLNDILAHEGGGKMVCRFDDTNPSKESLEFQDSILDDLAAMGVKPDRVTYSSDYFDDMF</sequence>
<protein>
    <recommendedName>
        <fullName evidence="7">Glutamyl/glutaminyl-tRNA synthetase class Ib catalytic domain-containing protein</fullName>
    </recommendedName>
</protein>
<comment type="caution">
    <text evidence="8">The sequence shown here is derived from an EMBL/GenBank/DDBJ whole genome shotgun (WGS) entry which is preliminary data.</text>
</comment>
<dbReference type="InterPro" id="IPR036282">
    <property type="entry name" value="Glutathione-S-Trfase_C_sf"/>
</dbReference>
<dbReference type="InterPro" id="IPR014729">
    <property type="entry name" value="Rossmann-like_a/b/a_fold"/>
</dbReference>
<reference evidence="8 9" key="1">
    <citation type="submission" date="2017-06" db="EMBL/GenBank/DDBJ databases">
        <title>Draft genome sequence of a variant of Elsinoe murrayae.</title>
        <authorList>
            <person name="Cheng Q."/>
        </authorList>
    </citation>
    <scope>NUCLEOTIDE SEQUENCE [LARGE SCALE GENOMIC DNA]</scope>
    <source>
        <strain evidence="8 9">CQ-2017a</strain>
    </source>
</reference>
<dbReference type="InterPro" id="IPR001412">
    <property type="entry name" value="aa-tRNA-synth_I_CS"/>
</dbReference>
<keyword evidence="3 6" id="KW-0067">ATP-binding</keyword>
<evidence type="ECO:0000256" key="3">
    <source>
        <dbReference type="ARBA" id="ARBA00022840"/>
    </source>
</evidence>
<keyword evidence="1 6" id="KW-0436">Ligase</keyword>
<gene>
    <name evidence="8" type="ORF">CAC42_1713</name>
</gene>
<evidence type="ECO:0000256" key="6">
    <source>
        <dbReference type="RuleBase" id="RU363037"/>
    </source>
</evidence>
<proteinExistence type="inferred from homology"/>
<dbReference type="InterPro" id="IPR050132">
    <property type="entry name" value="Gln/Glu-tRNA_Ligase"/>
</dbReference>
<dbReference type="Proteomes" id="UP000243797">
    <property type="component" value="Unassembled WGS sequence"/>
</dbReference>
<dbReference type="PANTHER" id="PTHR43097:SF5">
    <property type="entry name" value="GLUTAMATE--TRNA LIGASE"/>
    <property type="match status" value="1"/>
</dbReference>
<dbReference type="GO" id="GO:0005524">
    <property type="term" value="F:ATP binding"/>
    <property type="evidence" value="ECO:0007669"/>
    <property type="project" value="UniProtKB-KW"/>
</dbReference>
<dbReference type="GO" id="GO:0006424">
    <property type="term" value="P:glutamyl-tRNA aminoacylation"/>
    <property type="evidence" value="ECO:0007669"/>
    <property type="project" value="TreeGrafter"/>
</dbReference>
<dbReference type="GO" id="GO:0004818">
    <property type="term" value="F:glutamate-tRNA ligase activity"/>
    <property type="evidence" value="ECO:0007669"/>
    <property type="project" value="TreeGrafter"/>
</dbReference>
<dbReference type="EMBL" id="NKHZ01000082">
    <property type="protein sequence ID" value="PNS14691.1"/>
    <property type="molecule type" value="Genomic_DNA"/>
</dbReference>
<organism evidence="8 9">
    <name type="scientific">Sphaceloma murrayae</name>
    <dbReference type="NCBI Taxonomy" id="2082308"/>
    <lineage>
        <taxon>Eukaryota</taxon>
        <taxon>Fungi</taxon>
        <taxon>Dikarya</taxon>
        <taxon>Ascomycota</taxon>
        <taxon>Pezizomycotina</taxon>
        <taxon>Dothideomycetes</taxon>
        <taxon>Dothideomycetidae</taxon>
        <taxon>Myriangiales</taxon>
        <taxon>Elsinoaceae</taxon>
        <taxon>Sphaceloma</taxon>
    </lineage>
</organism>
<dbReference type="Pfam" id="PF00749">
    <property type="entry name" value="tRNA-synt_1c"/>
    <property type="match status" value="1"/>
</dbReference>
<evidence type="ECO:0000256" key="4">
    <source>
        <dbReference type="ARBA" id="ARBA00022917"/>
    </source>
</evidence>
<dbReference type="STRING" id="2082308.A0A2K1QIC2"/>
<name>A0A2K1QIC2_9PEZI</name>
<dbReference type="Gene3D" id="3.40.50.620">
    <property type="entry name" value="HUPs"/>
    <property type="match status" value="1"/>
</dbReference>
<dbReference type="SUPFAM" id="SSF52374">
    <property type="entry name" value="Nucleotidylyl transferase"/>
    <property type="match status" value="1"/>
</dbReference>